<dbReference type="EMBL" id="CAXITT010000129">
    <property type="protein sequence ID" value="CAL1532946.1"/>
    <property type="molecule type" value="Genomic_DNA"/>
</dbReference>
<keyword evidence="1" id="KW-0812">Transmembrane</keyword>
<keyword evidence="1" id="KW-0472">Membrane</keyword>
<name>A0AAV2HK90_LYMST</name>
<accession>A0AAV2HK90</accession>
<feature type="signal peptide" evidence="2">
    <location>
        <begin position="1"/>
        <end position="22"/>
    </location>
</feature>
<dbReference type="AlphaFoldDB" id="A0AAV2HK90"/>
<proteinExistence type="predicted"/>
<dbReference type="Proteomes" id="UP001497497">
    <property type="component" value="Unassembled WGS sequence"/>
</dbReference>
<reference evidence="3 4" key="1">
    <citation type="submission" date="2024-04" db="EMBL/GenBank/DDBJ databases">
        <authorList>
            <consortium name="Genoscope - CEA"/>
            <person name="William W."/>
        </authorList>
    </citation>
    <scope>NUCLEOTIDE SEQUENCE [LARGE SCALE GENOMIC DNA]</scope>
</reference>
<comment type="caution">
    <text evidence="3">The sequence shown here is derived from an EMBL/GenBank/DDBJ whole genome shotgun (WGS) entry which is preliminary data.</text>
</comment>
<keyword evidence="2" id="KW-0732">Signal</keyword>
<sequence>MEILHRIGTIFFLSTVLDFFAAQEITKFLKGQTQCSTKCKSGYLITSDTCVFNYEISFKEALPETSSLILEIREAHIEVFNPLITLNVMTDCTGFSKDADFYCTEIDSNVYIITINANELSRYSQAEIRAYTVIVNQKNVYSDILAFPQIFDPLNFNGHLKINGKNMSTDFCNTTIDVRDLTLEFDCVSAAKPCVIEMQVNGDTVVKQSENHAFFQGKYENGKDVLVTIKYSACRLDGKFITISCSVFTGLIQSTPKDNSNNDIAIGVTVPLACIFLVATISFLIYR</sequence>
<evidence type="ECO:0000256" key="2">
    <source>
        <dbReference type="SAM" id="SignalP"/>
    </source>
</evidence>
<keyword evidence="4" id="KW-1185">Reference proteome</keyword>
<gene>
    <name evidence="3" type="ORF">GSLYS_00006964001</name>
</gene>
<feature type="chain" id="PRO_5043785639" evidence="2">
    <location>
        <begin position="23"/>
        <end position="287"/>
    </location>
</feature>
<organism evidence="3 4">
    <name type="scientific">Lymnaea stagnalis</name>
    <name type="common">Great pond snail</name>
    <name type="synonym">Helix stagnalis</name>
    <dbReference type="NCBI Taxonomy" id="6523"/>
    <lineage>
        <taxon>Eukaryota</taxon>
        <taxon>Metazoa</taxon>
        <taxon>Spiralia</taxon>
        <taxon>Lophotrochozoa</taxon>
        <taxon>Mollusca</taxon>
        <taxon>Gastropoda</taxon>
        <taxon>Heterobranchia</taxon>
        <taxon>Euthyneura</taxon>
        <taxon>Panpulmonata</taxon>
        <taxon>Hygrophila</taxon>
        <taxon>Lymnaeoidea</taxon>
        <taxon>Lymnaeidae</taxon>
        <taxon>Lymnaea</taxon>
    </lineage>
</organism>
<protein>
    <submittedName>
        <fullName evidence="3">Uncharacterized protein</fullName>
    </submittedName>
</protein>
<feature type="transmembrane region" description="Helical" evidence="1">
    <location>
        <begin position="264"/>
        <end position="286"/>
    </location>
</feature>
<evidence type="ECO:0000313" key="3">
    <source>
        <dbReference type="EMBL" id="CAL1532946.1"/>
    </source>
</evidence>
<evidence type="ECO:0000256" key="1">
    <source>
        <dbReference type="SAM" id="Phobius"/>
    </source>
</evidence>
<evidence type="ECO:0000313" key="4">
    <source>
        <dbReference type="Proteomes" id="UP001497497"/>
    </source>
</evidence>
<keyword evidence="1" id="KW-1133">Transmembrane helix</keyword>